<evidence type="ECO:0000259" key="2">
    <source>
        <dbReference type="Pfam" id="PF00156"/>
    </source>
</evidence>
<dbReference type="InterPro" id="IPR051910">
    <property type="entry name" value="ComF/GntX_DNA_util-trans"/>
</dbReference>
<comment type="similarity">
    <text evidence="1">Belongs to the ComF/GntX family.</text>
</comment>
<dbReference type="Pfam" id="PF00156">
    <property type="entry name" value="Pribosyltran"/>
    <property type="match status" value="1"/>
</dbReference>
<keyword evidence="3" id="KW-0328">Glycosyltransferase</keyword>
<dbReference type="InterPro" id="IPR029057">
    <property type="entry name" value="PRTase-like"/>
</dbReference>
<comment type="caution">
    <text evidence="3">The sequence shown here is derived from an EMBL/GenBank/DDBJ whole genome shotgun (WGS) entry which is preliminary data.</text>
</comment>
<name>A0A8S8XH17_9PROT</name>
<sequence length="202" mass="22004">MAFLAPPWCSRCGLPFEQAIGAVAICATCAGAPPAFDRARAALRYDDASRPLLLAFKHGDRLEGVPTFAAWLATAAHELLHDVDLIAPVPLHRWRLWSRRYNQAAELARALSKRTGIACAPHLLLRKRATPTQGGLSAQARMRNVAGAFALHADMQVKKRRVLLVDDVYTTGATLDACARVLRRAGAMQIDCVSLARVVRSD</sequence>
<organism evidence="3 4">
    <name type="scientific">Roseiterribacter gracilis</name>
    <dbReference type="NCBI Taxonomy" id="2812848"/>
    <lineage>
        <taxon>Bacteria</taxon>
        <taxon>Pseudomonadati</taxon>
        <taxon>Pseudomonadota</taxon>
        <taxon>Alphaproteobacteria</taxon>
        <taxon>Rhodospirillales</taxon>
        <taxon>Roseiterribacteraceae</taxon>
        <taxon>Roseiterribacter</taxon>
    </lineage>
</organism>
<dbReference type="Gene3D" id="3.40.50.2020">
    <property type="match status" value="1"/>
</dbReference>
<dbReference type="AlphaFoldDB" id="A0A8S8XH17"/>
<dbReference type="Proteomes" id="UP000681075">
    <property type="component" value="Unassembled WGS sequence"/>
</dbReference>
<dbReference type="InterPro" id="IPR000836">
    <property type="entry name" value="PRTase_dom"/>
</dbReference>
<dbReference type="PANTHER" id="PTHR47505">
    <property type="entry name" value="DNA UTILIZATION PROTEIN YHGH"/>
    <property type="match status" value="1"/>
</dbReference>
<accession>A0A8S8XH17</accession>
<keyword evidence="3" id="KW-0808">Transferase</keyword>
<evidence type="ECO:0000256" key="1">
    <source>
        <dbReference type="ARBA" id="ARBA00008007"/>
    </source>
</evidence>
<dbReference type="PANTHER" id="PTHR47505:SF1">
    <property type="entry name" value="DNA UTILIZATION PROTEIN YHGH"/>
    <property type="match status" value="1"/>
</dbReference>
<feature type="domain" description="Phosphoribosyltransferase" evidence="2">
    <location>
        <begin position="108"/>
        <end position="197"/>
    </location>
</feature>
<evidence type="ECO:0000313" key="4">
    <source>
        <dbReference type="Proteomes" id="UP000681075"/>
    </source>
</evidence>
<proteinExistence type="inferred from homology"/>
<evidence type="ECO:0000313" key="3">
    <source>
        <dbReference type="EMBL" id="GIL41252.1"/>
    </source>
</evidence>
<dbReference type="EMBL" id="BOPV01000001">
    <property type="protein sequence ID" value="GIL41252.1"/>
    <property type="molecule type" value="Genomic_DNA"/>
</dbReference>
<keyword evidence="4" id="KW-1185">Reference proteome</keyword>
<dbReference type="SUPFAM" id="SSF53271">
    <property type="entry name" value="PRTase-like"/>
    <property type="match status" value="1"/>
</dbReference>
<protein>
    <submittedName>
        <fullName evidence="3">Phosphoribosyltransferase</fullName>
    </submittedName>
</protein>
<reference evidence="3" key="1">
    <citation type="submission" date="2021-02" db="EMBL/GenBank/DDBJ databases">
        <title>Genome sequence of Rhodospirillales sp. strain TMPK1 isolated from soil.</title>
        <authorList>
            <person name="Nakai R."/>
            <person name="Kusada H."/>
            <person name="Tamaki H."/>
        </authorList>
    </citation>
    <scope>NUCLEOTIDE SEQUENCE</scope>
    <source>
        <strain evidence="3">TMPK1</strain>
    </source>
</reference>
<gene>
    <name evidence="3" type="ORF">TMPK1_34890</name>
</gene>
<dbReference type="CDD" id="cd06223">
    <property type="entry name" value="PRTases_typeI"/>
    <property type="match status" value="1"/>
</dbReference>
<dbReference type="GO" id="GO:0016757">
    <property type="term" value="F:glycosyltransferase activity"/>
    <property type="evidence" value="ECO:0007669"/>
    <property type="project" value="UniProtKB-KW"/>
</dbReference>